<feature type="transmembrane region" description="Helical" evidence="1">
    <location>
        <begin position="12"/>
        <end position="36"/>
    </location>
</feature>
<organism evidence="3 4">
    <name type="scientific">Pelosinus fermentans JBW45</name>
    <dbReference type="NCBI Taxonomy" id="1192197"/>
    <lineage>
        <taxon>Bacteria</taxon>
        <taxon>Bacillati</taxon>
        <taxon>Bacillota</taxon>
        <taxon>Negativicutes</taxon>
        <taxon>Selenomonadales</taxon>
        <taxon>Sporomusaceae</taxon>
        <taxon>Pelosinus</taxon>
    </lineage>
</organism>
<reference evidence="4" key="2">
    <citation type="submission" date="2015-02" db="EMBL/GenBank/DDBJ databases">
        <title>Complete Genome Sequence of Pelosinus fermentans JBW45.</title>
        <authorList>
            <person name="De Leon K.B."/>
            <person name="Utturkar S.M."/>
            <person name="Camilleri L.B."/>
            <person name="Arkin A.P."/>
            <person name="Fields M.W."/>
            <person name="Brown S.D."/>
            <person name="Wall J.D."/>
        </authorList>
    </citation>
    <scope>NUCLEOTIDE SEQUENCE [LARGE SCALE GENOMIC DNA]</scope>
    <source>
        <strain evidence="4">JBW45</strain>
    </source>
</reference>
<name>I9NM20_9FIRM</name>
<feature type="domain" description="TadE-like" evidence="2">
    <location>
        <begin position="9"/>
        <end position="51"/>
    </location>
</feature>
<evidence type="ECO:0000256" key="1">
    <source>
        <dbReference type="SAM" id="Phobius"/>
    </source>
</evidence>
<dbReference type="AlphaFoldDB" id="I9NM20"/>
<dbReference type="Proteomes" id="UP000005361">
    <property type="component" value="Chromosome"/>
</dbReference>
<keyword evidence="1" id="KW-1133">Transmembrane helix</keyword>
<evidence type="ECO:0000313" key="4">
    <source>
        <dbReference type="Proteomes" id="UP000005361"/>
    </source>
</evidence>
<dbReference type="HOGENOM" id="CLU_1894232_0_0_9"/>
<reference evidence="3 4" key="1">
    <citation type="journal article" date="2015" name="Genome Announc.">
        <title>Complete Genome Sequence of Pelosinus fermentans JBW45, a Member of a Remarkably Competitive Group of Negativicutes in the Firmicutes Phylum.</title>
        <authorList>
            <person name="De Leon K.B."/>
            <person name="Utturkar S.M."/>
            <person name="Camilleri L.B."/>
            <person name="Elias D.A."/>
            <person name="Arkin A.P."/>
            <person name="Fields M.W."/>
            <person name="Brown S.D."/>
            <person name="Wall J.D."/>
        </authorList>
    </citation>
    <scope>NUCLEOTIDE SEQUENCE [LARGE SCALE GENOMIC DNA]</scope>
    <source>
        <strain evidence="3 4">JBW45</strain>
    </source>
</reference>
<sequence length="134" mass="15616">MRYLRNKRGQAMVEFAIIIPFFIFMMYGFSYLGMFFHDYLTLNEMTRDITRQASVGISLDKIKESYSNKTFLTSVYTFDSDAIEMTIASENEKDTSDGQNVTVKLTAWLNMESGFWKSIFPEKISSSLTMRKEE</sequence>
<keyword evidence="1" id="KW-0812">Transmembrane</keyword>
<gene>
    <name evidence="3" type="ORF">JBW_01483</name>
</gene>
<dbReference type="RefSeq" id="WP_007959550.1">
    <property type="nucleotide sequence ID" value="NZ_CP010978.1"/>
</dbReference>
<evidence type="ECO:0000313" key="3">
    <source>
        <dbReference type="EMBL" id="AJQ26833.1"/>
    </source>
</evidence>
<dbReference type="EMBL" id="CP010978">
    <property type="protein sequence ID" value="AJQ26833.1"/>
    <property type="molecule type" value="Genomic_DNA"/>
</dbReference>
<proteinExistence type="predicted"/>
<accession>I9NM20</accession>
<dbReference type="Pfam" id="PF07811">
    <property type="entry name" value="TadE"/>
    <property type="match status" value="1"/>
</dbReference>
<dbReference type="OrthoDB" id="1669311at2"/>
<keyword evidence="1" id="KW-0472">Membrane</keyword>
<protein>
    <submittedName>
        <fullName evidence="3">TadE family protein</fullName>
    </submittedName>
</protein>
<dbReference type="STRING" id="1192197.JBW_01483"/>
<dbReference type="InterPro" id="IPR012495">
    <property type="entry name" value="TadE-like_dom"/>
</dbReference>
<dbReference type="KEGG" id="pft:JBW_01483"/>
<evidence type="ECO:0000259" key="2">
    <source>
        <dbReference type="Pfam" id="PF07811"/>
    </source>
</evidence>